<dbReference type="AlphaFoldDB" id="A0A850NPY3"/>
<dbReference type="Pfam" id="PF01722">
    <property type="entry name" value="BolA"/>
    <property type="match status" value="1"/>
</dbReference>
<feature type="non-terminal residue" evidence="2">
    <location>
        <position position="121"/>
    </location>
</feature>
<comment type="caution">
    <text evidence="2">The sequence shown here is derived from an EMBL/GenBank/DDBJ whole genome shotgun (WGS) entry which is preliminary data.</text>
</comment>
<organism evidence="2 3">
    <name type="scientific">Endobacter medicaginis</name>
    <dbReference type="NCBI Taxonomy" id="1181271"/>
    <lineage>
        <taxon>Bacteria</taxon>
        <taxon>Pseudomonadati</taxon>
        <taxon>Pseudomonadota</taxon>
        <taxon>Alphaproteobacteria</taxon>
        <taxon>Acetobacterales</taxon>
        <taxon>Acetobacteraceae</taxon>
        <taxon>Endobacter</taxon>
    </lineage>
</organism>
<dbReference type="PANTHER" id="PTHR46230">
    <property type="match status" value="1"/>
</dbReference>
<dbReference type="SUPFAM" id="SSF82657">
    <property type="entry name" value="BolA-like"/>
    <property type="match status" value="1"/>
</dbReference>
<gene>
    <name evidence="2" type="ORF">HUK83_14790</name>
</gene>
<reference evidence="2 3" key="1">
    <citation type="submission" date="2020-06" db="EMBL/GenBank/DDBJ databases">
        <title>Description of novel acetic acid bacteria.</title>
        <authorList>
            <person name="Sombolestani A."/>
        </authorList>
    </citation>
    <scope>NUCLEOTIDE SEQUENCE [LARGE SCALE GENOMIC DNA]</scope>
    <source>
        <strain evidence="2 3">LMG 26838</strain>
    </source>
</reference>
<dbReference type="PANTHER" id="PTHR46230:SF7">
    <property type="entry name" value="BOLA-LIKE PROTEIN 1"/>
    <property type="match status" value="1"/>
</dbReference>
<name>A0A850NPY3_9PROT</name>
<dbReference type="EMBL" id="JABXXQ010000425">
    <property type="protein sequence ID" value="NVN31593.1"/>
    <property type="molecule type" value="Genomic_DNA"/>
</dbReference>
<dbReference type="Proteomes" id="UP000565205">
    <property type="component" value="Unassembled WGS sequence"/>
</dbReference>
<dbReference type="Gene3D" id="3.30.300.90">
    <property type="entry name" value="BolA-like"/>
    <property type="match status" value="1"/>
</dbReference>
<dbReference type="GO" id="GO:0016226">
    <property type="term" value="P:iron-sulfur cluster assembly"/>
    <property type="evidence" value="ECO:0007669"/>
    <property type="project" value="TreeGrafter"/>
</dbReference>
<dbReference type="InterPro" id="IPR036065">
    <property type="entry name" value="BolA-like_sf"/>
</dbReference>
<proteinExistence type="inferred from homology"/>
<evidence type="ECO:0000313" key="2">
    <source>
        <dbReference type="EMBL" id="NVN31593.1"/>
    </source>
</evidence>
<accession>A0A850NPY3</accession>
<comment type="similarity">
    <text evidence="1">Belongs to the BolA/IbaG family.</text>
</comment>
<sequence length="121" mass="12890">MLIGSSYVRPQSAVARGSGRFADMNAARGEDDRAARIEAVLRARLDPVGHLRISDDSARHAGHAGAREGGQTHYTVEVVSPVFEGLGRVARSRLVHEALAAEFAGGLHALALALRTPREVQ</sequence>
<dbReference type="InterPro" id="IPR002634">
    <property type="entry name" value="BolA"/>
</dbReference>
<evidence type="ECO:0000256" key="1">
    <source>
        <dbReference type="RuleBase" id="RU003860"/>
    </source>
</evidence>
<dbReference type="PIRSF" id="PIRSF003113">
    <property type="entry name" value="BolA"/>
    <property type="match status" value="1"/>
</dbReference>
<protein>
    <submittedName>
        <fullName evidence="2">BolA family transcriptional regulator</fullName>
    </submittedName>
</protein>
<evidence type="ECO:0000313" key="3">
    <source>
        <dbReference type="Proteomes" id="UP000565205"/>
    </source>
</evidence>